<evidence type="ECO:0000256" key="6">
    <source>
        <dbReference type="HAMAP-Rule" id="MF_00074"/>
    </source>
</evidence>
<feature type="binding site" evidence="6">
    <location>
        <position position="121"/>
    </location>
    <ligand>
        <name>S-adenosyl-L-methionine</name>
        <dbReference type="ChEBI" id="CHEBI:59789"/>
    </ligand>
</feature>
<feature type="binding site" evidence="6">
    <location>
        <position position="54"/>
    </location>
    <ligand>
        <name>S-adenosyl-L-methionine</name>
        <dbReference type="ChEBI" id="CHEBI:59789"/>
    </ligand>
</feature>
<keyword evidence="9" id="KW-1185">Reference proteome</keyword>
<dbReference type="SUPFAM" id="SSF53335">
    <property type="entry name" value="S-adenosyl-L-methionine-dependent methyltransferases"/>
    <property type="match status" value="1"/>
</dbReference>
<dbReference type="RefSeq" id="WP_379897976.1">
    <property type="nucleotide sequence ID" value="NZ_JBHRTR010000007.1"/>
</dbReference>
<dbReference type="InterPro" id="IPR029063">
    <property type="entry name" value="SAM-dependent_MTases_sf"/>
</dbReference>
<protein>
    <recommendedName>
        <fullName evidence="6">Ribosomal RNA small subunit methyltransferase G</fullName>
        <ecNumber evidence="6">2.1.1.170</ecNumber>
    </recommendedName>
    <alternativeName>
        <fullName evidence="6">16S rRNA 7-methylguanosine methyltransferase</fullName>
        <shortName evidence="6">16S rRNA m7G methyltransferase</shortName>
    </alternativeName>
</protein>
<dbReference type="EMBL" id="JBHRTR010000007">
    <property type="protein sequence ID" value="MFC3226159.1"/>
    <property type="molecule type" value="Genomic_DNA"/>
</dbReference>
<keyword evidence="3 6" id="KW-0489">Methyltransferase</keyword>
<reference evidence="9" key="1">
    <citation type="journal article" date="2019" name="Int. J. Syst. Evol. Microbiol.">
        <title>The Global Catalogue of Microorganisms (GCM) 10K type strain sequencing project: providing services to taxonomists for standard genome sequencing and annotation.</title>
        <authorList>
            <consortium name="The Broad Institute Genomics Platform"/>
            <consortium name="The Broad Institute Genome Sequencing Center for Infectious Disease"/>
            <person name="Wu L."/>
            <person name="Ma J."/>
        </authorList>
    </citation>
    <scope>NUCLEOTIDE SEQUENCE [LARGE SCALE GENOMIC DNA]</scope>
    <source>
        <strain evidence="9">KCTC 42964</strain>
    </source>
</reference>
<evidence type="ECO:0000313" key="8">
    <source>
        <dbReference type="EMBL" id="MFC3226159.1"/>
    </source>
</evidence>
<feature type="binding site" evidence="6">
    <location>
        <position position="59"/>
    </location>
    <ligand>
        <name>S-adenosyl-L-methionine</name>
        <dbReference type="ChEBI" id="CHEBI:59789"/>
    </ligand>
</feature>
<sequence length="213" mass="22769">MARLEIYVALLRKWQKALNLIGRGTEKEIWHRHITDSAQLLRHAPPDGRWLDLGSGAGLPGLVVAICSDREVTLVESDSRKCTFLREAARATGARAEIRNSRIEDLHGAPGMGDFAVVSARALAPLPELLALSAPFFGRTTVGLFQKGARWQDELTAAAESWIFDATPSGSLTHPDSVVLRLTQPMPRSQAGPGGTMSPAGNVSPAAESGRGA</sequence>
<evidence type="ECO:0000256" key="3">
    <source>
        <dbReference type="ARBA" id="ARBA00022603"/>
    </source>
</evidence>
<evidence type="ECO:0000256" key="4">
    <source>
        <dbReference type="ARBA" id="ARBA00022679"/>
    </source>
</evidence>
<comment type="subcellular location">
    <subcellularLocation>
        <location evidence="6">Cytoplasm</location>
    </subcellularLocation>
</comment>
<comment type="function">
    <text evidence="6">Specifically methylates the N7 position of guanine in position 527 of 16S rRNA.</text>
</comment>
<proteinExistence type="inferred from homology"/>
<dbReference type="Gene3D" id="3.40.50.150">
    <property type="entry name" value="Vaccinia Virus protein VP39"/>
    <property type="match status" value="1"/>
</dbReference>
<evidence type="ECO:0000256" key="5">
    <source>
        <dbReference type="ARBA" id="ARBA00022691"/>
    </source>
</evidence>
<dbReference type="NCBIfam" id="TIGR00138">
    <property type="entry name" value="rsmG_gidB"/>
    <property type="match status" value="1"/>
</dbReference>
<comment type="similarity">
    <text evidence="6">Belongs to the methyltransferase superfamily. RNA methyltransferase RsmG family.</text>
</comment>
<dbReference type="EC" id="2.1.1.170" evidence="6"/>
<organism evidence="8 9">
    <name type="scientific">Marinibaculum pumilum</name>
    <dbReference type="NCBI Taxonomy" id="1766165"/>
    <lineage>
        <taxon>Bacteria</taxon>
        <taxon>Pseudomonadati</taxon>
        <taxon>Pseudomonadota</taxon>
        <taxon>Alphaproteobacteria</taxon>
        <taxon>Rhodospirillales</taxon>
        <taxon>Rhodospirillaceae</taxon>
        <taxon>Marinibaculum</taxon>
    </lineage>
</organism>
<dbReference type="Pfam" id="PF02527">
    <property type="entry name" value="GidB"/>
    <property type="match status" value="1"/>
</dbReference>
<dbReference type="HAMAP" id="MF_00074">
    <property type="entry name" value="16SrRNA_methyltr_G"/>
    <property type="match status" value="1"/>
</dbReference>
<accession>A0ABV7KV39</accession>
<comment type="caution">
    <text evidence="6">Lacks conserved residue(s) required for the propagation of feature annotation.</text>
</comment>
<dbReference type="Proteomes" id="UP001595528">
    <property type="component" value="Unassembled WGS sequence"/>
</dbReference>
<gene>
    <name evidence="6 8" type="primary">rsmG</name>
    <name evidence="8" type="ORF">ACFOGJ_02905</name>
</gene>
<comment type="catalytic activity">
    <reaction evidence="6">
        <text>guanosine(527) in 16S rRNA + S-adenosyl-L-methionine = N(7)-methylguanosine(527) in 16S rRNA + S-adenosyl-L-homocysteine</text>
        <dbReference type="Rhea" id="RHEA:42732"/>
        <dbReference type="Rhea" id="RHEA-COMP:10209"/>
        <dbReference type="Rhea" id="RHEA-COMP:10210"/>
        <dbReference type="ChEBI" id="CHEBI:57856"/>
        <dbReference type="ChEBI" id="CHEBI:59789"/>
        <dbReference type="ChEBI" id="CHEBI:74269"/>
        <dbReference type="ChEBI" id="CHEBI:74480"/>
        <dbReference type="EC" id="2.1.1.170"/>
    </reaction>
</comment>
<feature type="binding site" evidence="6">
    <location>
        <begin position="103"/>
        <end position="104"/>
    </location>
    <ligand>
        <name>S-adenosyl-L-methionine</name>
        <dbReference type="ChEBI" id="CHEBI:59789"/>
    </ligand>
</feature>
<comment type="caution">
    <text evidence="8">The sequence shown here is derived from an EMBL/GenBank/DDBJ whole genome shotgun (WGS) entry which is preliminary data.</text>
</comment>
<name>A0ABV7KV39_9PROT</name>
<evidence type="ECO:0000256" key="1">
    <source>
        <dbReference type="ARBA" id="ARBA00022490"/>
    </source>
</evidence>
<dbReference type="InterPro" id="IPR003682">
    <property type="entry name" value="rRNA_ssu_MeTfrase_G"/>
</dbReference>
<dbReference type="PANTHER" id="PTHR31760:SF0">
    <property type="entry name" value="S-ADENOSYL-L-METHIONINE-DEPENDENT METHYLTRANSFERASES SUPERFAMILY PROTEIN"/>
    <property type="match status" value="1"/>
</dbReference>
<dbReference type="CDD" id="cd02440">
    <property type="entry name" value="AdoMet_MTases"/>
    <property type="match status" value="1"/>
</dbReference>
<dbReference type="PANTHER" id="PTHR31760">
    <property type="entry name" value="S-ADENOSYL-L-METHIONINE-DEPENDENT METHYLTRANSFERASES SUPERFAMILY PROTEIN"/>
    <property type="match status" value="1"/>
</dbReference>
<keyword evidence="4 6" id="KW-0808">Transferase</keyword>
<keyword evidence="5 6" id="KW-0949">S-adenosyl-L-methionine</keyword>
<evidence type="ECO:0000256" key="7">
    <source>
        <dbReference type="SAM" id="MobiDB-lite"/>
    </source>
</evidence>
<dbReference type="GO" id="GO:0008168">
    <property type="term" value="F:methyltransferase activity"/>
    <property type="evidence" value="ECO:0007669"/>
    <property type="project" value="UniProtKB-KW"/>
</dbReference>
<dbReference type="GO" id="GO:0032259">
    <property type="term" value="P:methylation"/>
    <property type="evidence" value="ECO:0007669"/>
    <property type="project" value="UniProtKB-KW"/>
</dbReference>
<evidence type="ECO:0000256" key="2">
    <source>
        <dbReference type="ARBA" id="ARBA00022552"/>
    </source>
</evidence>
<evidence type="ECO:0000313" key="9">
    <source>
        <dbReference type="Proteomes" id="UP001595528"/>
    </source>
</evidence>
<keyword evidence="2 6" id="KW-0698">rRNA processing</keyword>
<keyword evidence="1 6" id="KW-0963">Cytoplasm</keyword>
<feature type="region of interest" description="Disordered" evidence="7">
    <location>
        <begin position="185"/>
        <end position="213"/>
    </location>
</feature>